<feature type="transmembrane region" description="Helical" evidence="2">
    <location>
        <begin position="127"/>
        <end position="145"/>
    </location>
</feature>
<organism evidence="3 4">
    <name type="scientific">Cladorrhinum samala</name>
    <dbReference type="NCBI Taxonomy" id="585594"/>
    <lineage>
        <taxon>Eukaryota</taxon>
        <taxon>Fungi</taxon>
        <taxon>Dikarya</taxon>
        <taxon>Ascomycota</taxon>
        <taxon>Pezizomycotina</taxon>
        <taxon>Sordariomycetes</taxon>
        <taxon>Sordariomycetidae</taxon>
        <taxon>Sordariales</taxon>
        <taxon>Podosporaceae</taxon>
        <taxon>Cladorrhinum</taxon>
    </lineage>
</organism>
<keyword evidence="2" id="KW-0472">Membrane</keyword>
<evidence type="ECO:0000313" key="4">
    <source>
        <dbReference type="Proteomes" id="UP001321749"/>
    </source>
</evidence>
<comment type="caution">
    <text evidence="3">The sequence shown here is derived from an EMBL/GenBank/DDBJ whole genome shotgun (WGS) entry which is preliminary data.</text>
</comment>
<feature type="transmembrane region" description="Helical" evidence="2">
    <location>
        <begin position="97"/>
        <end position="115"/>
    </location>
</feature>
<feature type="region of interest" description="Disordered" evidence="1">
    <location>
        <begin position="1"/>
        <end position="42"/>
    </location>
</feature>
<dbReference type="AlphaFoldDB" id="A0AAV9HZC3"/>
<keyword evidence="2" id="KW-0812">Transmembrane</keyword>
<evidence type="ECO:0000256" key="2">
    <source>
        <dbReference type="SAM" id="Phobius"/>
    </source>
</evidence>
<gene>
    <name evidence="3" type="ORF">QBC42DRAFT_259738</name>
</gene>
<reference evidence="3" key="2">
    <citation type="submission" date="2023-06" db="EMBL/GenBank/DDBJ databases">
        <authorList>
            <consortium name="Lawrence Berkeley National Laboratory"/>
            <person name="Mondo S.J."/>
            <person name="Hensen N."/>
            <person name="Bonometti L."/>
            <person name="Westerberg I."/>
            <person name="Brannstrom I.O."/>
            <person name="Guillou S."/>
            <person name="Cros-Aarteil S."/>
            <person name="Calhoun S."/>
            <person name="Haridas S."/>
            <person name="Kuo A."/>
            <person name="Pangilinan J."/>
            <person name="Riley R."/>
            <person name="Labutti K."/>
            <person name="Andreopoulos B."/>
            <person name="Lipzen A."/>
            <person name="Chen C."/>
            <person name="Yanf M."/>
            <person name="Daum C."/>
            <person name="Ng V."/>
            <person name="Clum A."/>
            <person name="Steindorff A."/>
            <person name="Ohm R."/>
            <person name="Martin F."/>
            <person name="Silar P."/>
            <person name="Natvig D."/>
            <person name="Lalanne C."/>
            <person name="Gautier V."/>
            <person name="Ament-Velasquez S.L."/>
            <person name="Kruys A."/>
            <person name="Hutchinson M.I."/>
            <person name="Powell A.J."/>
            <person name="Barry K."/>
            <person name="Miller A.N."/>
            <person name="Grigoriev I.V."/>
            <person name="Debuchy R."/>
            <person name="Gladieux P."/>
            <person name="Thoren M.H."/>
            <person name="Johannesson H."/>
        </authorList>
    </citation>
    <scope>NUCLEOTIDE SEQUENCE</scope>
    <source>
        <strain evidence="3">PSN324</strain>
    </source>
</reference>
<reference evidence="3" key="1">
    <citation type="journal article" date="2023" name="Mol. Phylogenet. Evol.">
        <title>Genome-scale phylogeny and comparative genomics of the fungal order Sordariales.</title>
        <authorList>
            <person name="Hensen N."/>
            <person name="Bonometti L."/>
            <person name="Westerberg I."/>
            <person name="Brannstrom I.O."/>
            <person name="Guillou S."/>
            <person name="Cros-Aarteil S."/>
            <person name="Calhoun S."/>
            <person name="Haridas S."/>
            <person name="Kuo A."/>
            <person name="Mondo S."/>
            <person name="Pangilinan J."/>
            <person name="Riley R."/>
            <person name="LaButti K."/>
            <person name="Andreopoulos B."/>
            <person name="Lipzen A."/>
            <person name="Chen C."/>
            <person name="Yan M."/>
            <person name="Daum C."/>
            <person name="Ng V."/>
            <person name="Clum A."/>
            <person name="Steindorff A."/>
            <person name="Ohm R.A."/>
            <person name="Martin F."/>
            <person name="Silar P."/>
            <person name="Natvig D.O."/>
            <person name="Lalanne C."/>
            <person name="Gautier V."/>
            <person name="Ament-Velasquez S.L."/>
            <person name="Kruys A."/>
            <person name="Hutchinson M.I."/>
            <person name="Powell A.J."/>
            <person name="Barry K."/>
            <person name="Miller A.N."/>
            <person name="Grigoriev I.V."/>
            <person name="Debuchy R."/>
            <person name="Gladieux P."/>
            <person name="Hiltunen Thoren M."/>
            <person name="Johannesson H."/>
        </authorList>
    </citation>
    <scope>NUCLEOTIDE SEQUENCE</scope>
    <source>
        <strain evidence="3">PSN324</strain>
    </source>
</reference>
<dbReference type="Proteomes" id="UP001321749">
    <property type="component" value="Unassembled WGS sequence"/>
</dbReference>
<protein>
    <recommendedName>
        <fullName evidence="5">MARVEL domain-containing protein</fullName>
    </recommendedName>
</protein>
<sequence length="197" mass="21099">MSSSETTPLLNPESAAEPGVHGPVHLPLHNGGGDAGTDSRPDPRGRDRYLFLRIGHWTNLVLAPTVAALAITVDTIYEGGHPRDYSLPWCIQQSMDLVIFWSVISLVCSAGNLVRYGVSKTLLFPDILALAFHFLVGAYLGVTAIEGLSNLTRPYGQCVKGGIPTRIGLLIRRAWSGGGSLRGGSGRILLCWLLLGL</sequence>
<evidence type="ECO:0000256" key="1">
    <source>
        <dbReference type="SAM" id="MobiDB-lite"/>
    </source>
</evidence>
<evidence type="ECO:0008006" key="5">
    <source>
        <dbReference type="Google" id="ProtNLM"/>
    </source>
</evidence>
<keyword evidence="4" id="KW-1185">Reference proteome</keyword>
<accession>A0AAV9HZC3</accession>
<feature type="transmembrane region" description="Helical" evidence="2">
    <location>
        <begin position="54"/>
        <end position="77"/>
    </location>
</feature>
<evidence type="ECO:0000313" key="3">
    <source>
        <dbReference type="EMBL" id="KAK4466232.1"/>
    </source>
</evidence>
<keyword evidence="2" id="KW-1133">Transmembrane helix</keyword>
<name>A0AAV9HZC3_9PEZI</name>
<dbReference type="EMBL" id="MU864933">
    <property type="protein sequence ID" value="KAK4466232.1"/>
    <property type="molecule type" value="Genomic_DNA"/>
</dbReference>
<proteinExistence type="predicted"/>